<dbReference type="GO" id="GO:0030182">
    <property type="term" value="P:neuron differentiation"/>
    <property type="evidence" value="ECO:0007669"/>
    <property type="project" value="UniProtKB-ARBA"/>
</dbReference>
<keyword evidence="3" id="KW-0808">Transferase</keyword>
<keyword evidence="8" id="KW-0829">Tyrosine-protein kinase</keyword>
<evidence type="ECO:0000256" key="8">
    <source>
        <dbReference type="ARBA" id="ARBA00023137"/>
    </source>
</evidence>
<evidence type="ECO:0000259" key="12">
    <source>
        <dbReference type="PROSITE" id="PS50011"/>
    </source>
</evidence>
<dbReference type="GO" id="GO:0050793">
    <property type="term" value="P:regulation of developmental process"/>
    <property type="evidence" value="ECO:0007669"/>
    <property type="project" value="UniProtKB-ARBA"/>
</dbReference>
<dbReference type="SMART" id="SM00408">
    <property type="entry name" value="IGc2"/>
    <property type="match status" value="1"/>
</dbReference>
<dbReference type="GO" id="GO:0007169">
    <property type="term" value="P:cell surface receptor protein tyrosine kinase signaling pathway"/>
    <property type="evidence" value="ECO:0007669"/>
    <property type="project" value="TreeGrafter"/>
</dbReference>
<gene>
    <name evidence="14" type="ORF">AFUS01_LOCUS1667</name>
</gene>
<dbReference type="PROSITE" id="PS50011">
    <property type="entry name" value="PROTEIN_KINASE_DOM"/>
    <property type="match status" value="1"/>
</dbReference>
<dbReference type="GO" id="GO:0043235">
    <property type="term" value="C:receptor complex"/>
    <property type="evidence" value="ECO:0007669"/>
    <property type="project" value="TreeGrafter"/>
</dbReference>
<dbReference type="EMBL" id="CAJVCH010009221">
    <property type="protein sequence ID" value="CAG7666339.1"/>
    <property type="molecule type" value="Genomic_DNA"/>
</dbReference>
<accession>A0A8J2NJI5</accession>
<dbReference type="CDD" id="cd00192">
    <property type="entry name" value="PTKc"/>
    <property type="match status" value="1"/>
</dbReference>
<dbReference type="InterPro" id="IPR003598">
    <property type="entry name" value="Ig_sub2"/>
</dbReference>
<dbReference type="FunFam" id="1.10.510.10:FF:001512">
    <property type="entry name" value="Receptor tyrosine-protein kinase erbB-2"/>
    <property type="match status" value="1"/>
</dbReference>
<comment type="catalytic activity">
    <reaction evidence="9">
        <text>L-tyrosyl-[protein] + ATP = O-phospho-L-tyrosyl-[protein] + ADP + H(+)</text>
        <dbReference type="Rhea" id="RHEA:10596"/>
        <dbReference type="Rhea" id="RHEA-COMP:10136"/>
        <dbReference type="Rhea" id="RHEA-COMP:20101"/>
        <dbReference type="ChEBI" id="CHEBI:15378"/>
        <dbReference type="ChEBI" id="CHEBI:30616"/>
        <dbReference type="ChEBI" id="CHEBI:46858"/>
        <dbReference type="ChEBI" id="CHEBI:61978"/>
        <dbReference type="ChEBI" id="CHEBI:456216"/>
        <dbReference type="EC" id="2.7.10.1"/>
    </reaction>
</comment>
<evidence type="ECO:0000256" key="5">
    <source>
        <dbReference type="ARBA" id="ARBA00022777"/>
    </source>
</evidence>
<dbReference type="GO" id="GO:0048468">
    <property type="term" value="P:cell development"/>
    <property type="evidence" value="ECO:0007669"/>
    <property type="project" value="UniProtKB-ARBA"/>
</dbReference>
<dbReference type="PROSITE" id="PS50835">
    <property type="entry name" value="IG_LIKE"/>
    <property type="match status" value="1"/>
</dbReference>
<comment type="caution">
    <text evidence="14">The sequence shown here is derived from an EMBL/GenBank/DDBJ whole genome shotgun (WGS) entry which is preliminary data.</text>
</comment>
<dbReference type="Proteomes" id="UP000708208">
    <property type="component" value="Unassembled WGS sequence"/>
</dbReference>
<dbReference type="Pfam" id="PF07714">
    <property type="entry name" value="PK_Tyr_Ser-Thr"/>
    <property type="match status" value="1"/>
</dbReference>
<keyword evidence="6 10" id="KW-0067">ATP-binding</keyword>
<evidence type="ECO:0000313" key="15">
    <source>
        <dbReference type="Proteomes" id="UP000708208"/>
    </source>
</evidence>
<dbReference type="PANTHER" id="PTHR24416">
    <property type="entry name" value="TYROSINE-PROTEIN KINASE RECEPTOR"/>
    <property type="match status" value="1"/>
</dbReference>
<reference evidence="14" key="1">
    <citation type="submission" date="2021-06" db="EMBL/GenBank/DDBJ databases">
        <authorList>
            <person name="Hodson N. C."/>
            <person name="Mongue J. A."/>
            <person name="Jaron S. K."/>
        </authorList>
    </citation>
    <scope>NUCLEOTIDE SEQUENCE</scope>
</reference>
<dbReference type="InterPro" id="IPR017441">
    <property type="entry name" value="Protein_kinase_ATP_BS"/>
</dbReference>
<dbReference type="GO" id="GO:0004714">
    <property type="term" value="F:transmembrane receptor protein tyrosine kinase activity"/>
    <property type="evidence" value="ECO:0007669"/>
    <property type="project" value="UniProtKB-EC"/>
</dbReference>
<dbReference type="InterPro" id="IPR050122">
    <property type="entry name" value="RTK"/>
</dbReference>
<sequence length="625" mass="71073">LLSKFARRQNKEKAILRMDEGDSVLYSDQKELFYCRGIGFFFTSPVKFAVIYKNGTLKSIPPDKSTVFVEPKVDPDERDPVEGGYWINLTEDMAEIVCFFPLHESYDWLNRSRKITVRNSKAPVIYKSNTVNLFYKGDKGRTLNCLSDGDPSPTFTWFKKGSEIISSNETGGSLIAGPGESVLQFPEIEGKLKGKYKCVVSNRVGHDTVTFTVKVEDAKVKPGLIAAATICSIAVLAVALFASYRMWQKYLKAEKRLRDLTEEEIKEFELGNPEILRGLEGSAQENAHYLPFNKDFEILEKHITIDKYDILGKGAFGMVIRGKYLKEEVAVKTTLPNAEVSYFKALLSELKVMAYIGSHENVVRFFGASTGRIRERIVYVVLELSPLGSLESYLKTYGGNYSNSSSKYRITNFKSRSYDVGKIITKSDLISWSQQIAAGMEYLGSMKVIHGDLATRNVLLFHGNIAKITDFGLSRKLYENSIYSKKNQGPLPWRWMALESLRDMVFSSKSDVWSFGVTVWEIFTFAELPFPGLGWSMEFLQNLEKGMRMYKPKHASREIYSMLLKCWDPEPESRPSFRELVVFFENLLIHINSSRERVTLDAQNEIAYTTLTFPSPGETPYKVMV</sequence>
<feature type="binding site" evidence="10">
    <location>
        <position position="332"/>
    </location>
    <ligand>
        <name>ATP</name>
        <dbReference type="ChEBI" id="CHEBI:30616"/>
    </ligand>
</feature>
<evidence type="ECO:0000256" key="10">
    <source>
        <dbReference type="PROSITE-ProRule" id="PRU10141"/>
    </source>
</evidence>
<keyword evidence="15" id="KW-1185">Reference proteome</keyword>
<dbReference type="GO" id="GO:0012505">
    <property type="term" value="C:endomembrane system"/>
    <property type="evidence" value="ECO:0007669"/>
    <property type="project" value="UniProtKB-SubCell"/>
</dbReference>
<dbReference type="AlphaFoldDB" id="A0A8J2NJI5"/>
<proteinExistence type="predicted"/>
<evidence type="ECO:0000256" key="11">
    <source>
        <dbReference type="SAM" id="Phobius"/>
    </source>
</evidence>
<feature type="non-terminal residue" evidence="14">
    <location>
        <position position="1"/>
    </location>
</feature>
<dbReference type="GO" id="GO:0005886">
    <property type="term" value="C:plasma membrane"/>
    <property type="evidence" value="ECO:0007669"/>
    <property type="project" value="TreeGrafter"/>
</dbReference>
<evidence type="ECO:0000256" key="1">
    <source>
        <dbReference type="ARBA" id="ARBA00004167"/>
    </source>
</evidence>
<evidence type="ECO:0000256" key="7">
    <source>
        <dbReference type="ARBA" id="ARBA00023136"/>
    </source>
</evidence>
<dbReference type="OrthoDB" id="2326169at2759"/>
<dbReference type="InterPro" id="IPR008266">
    <property type="entry name" value="Tyr_kinase_AS"/>
</dbReference>
<dbReference type="PROSITE" id="PS00109">
    <property type="entry name" value="PROTEIN_KINASE_TYR"/>
    <property type="match status" value="1"/>
</dbReference>
<keyword evidence="7 11" id="KW-0472">Membrane</keyword>
<feature type="transmembrane region" description="Helical" evidence="11">
    <location>
        <begin position="224"/>
        <end position="247"/>
    </location>
</feature>
<dbReference type="GO" id="GO:0005524">
    <property type="term" value="F:ATP binding"/>
    <property type="evidence" value="ECO:0007669"/>
    <property type="project" value="UniProtKB-UniRule"/>
</dbReference>
<dbReference type="PANTHER" id="PTHR24416:SF611">
    <property type="entry name" value="TYROSINE-PROTEIN KINASE TRANSMEMBRANE RECEPTOR ROR"/>
    <property type="match status" value="1"/>
</dbReference>
<feature type="domain" description="Ig-like" evidence="13">
    <location>
        <begin position="123"/>
        <end position="216"/>
    </location>
</feature>
<dbReference type="InterPro" id="IPR001245">
    <property type="entry name" value="Ser-Thr/Tyr_kinase_cat_dom"/>
</dbReference>
<organism evidence="14 15">
    <name type="scientific">Allacma fusca</name>
    <dbReference type="NCBI Taxonomy" id="39272"/>
    <lineage>
        <taxon>Eukaryota</taxon>
        <taxon>Metazoa</taxon>
        <taxon>Ecdysozoa</taxon>
        <taxon>Arthropoda</taxon>
        <taxon>Hexapoda</taxon>
        <taxon>Collembola</taxon>
        <taxon>Symphypleona</taxon>
        <taxon>Sminthuridae</taxon>
        <taxon>Allacma</taxon>
    </lineage>
</organism>
<evidence type="ECO:0000313" key="14">
    <source>
        <dbReference type="EMBL" id="CAG7666339.1"/>
    </source>
</evidence>
<keyword evidence="4 10" id="KW-0547">Nucleotide-binding</keyword>
<dbReference type="InterPro" id="IPR013098">
    <property type="entry name" value="Ig_I-set"/>
</dbReference>
<evidence type="ECO:0000256" key="3">
    <source>
        <dbReference type="ARBA" id="ARBA00022679"/>
    </source>
</evidence>
<dbReference type="Pfam" id="PF07679">
    <property type="entry name" value="I-set"/>
    <property type="match status" value="1"/>
</dbReference>
<dbReference type="CDD" id="cd00096">
    <property type="entry name" value="Ig"/>
    <property type="match status" value="1"/>
</dbReference>
<evidence type="ECO:0000256" key="2">
    <source>
        <dbReference type="ARBA" id="ARBA00004308"/>
    </source>
</evidence>
<dbReference type="InterPro" id="IPR000719">
    <property type="entry name" value="Prot_kinase_dom"/>
</dbReference>
<evidence type="ECO:0000256" key="9">
    <source>
        <dbReference type="ARBA" id="ARBA00051243"/>
    </source>
</evidence>
<comment type="subcellular location">
    <subcellularLocation>
        <location evidence="2">Endomembrane system</location>
    </subcellularLocation>
    <subcellularLocation>
        <location evidence="1">Membrane</location>
        <topology evidence="1">Single-pass membrane protein</topology>
    </subcellularLocation>
</comment>
<protein>
    <submittedName>
        <fullName evidence="14">Uncharacterized protein</fullName>
    </submittedName>
</protein>
<dbReference type="InterPro" id="IPR007110">
    <property type="entry name" value="Ig-like_dom"/>
</dbReference>
<evidence type="ECO:0000259" key="13">
    <source>
        <dbReference type="PROSITE" id="PS50835"/>
    </source>
</evidence>
<keyword evidence="11" id="KW-0812">Transmembrane</keyword>
<keyword evidence="5" id="KW-0418">Kinase</keyword>
<dbReference type="GO" id="GO:0051130">
    <property type="term" value="P:positive regulation of cellular component organization"/>
    <property type="evidence" value="ECO:0007669"/>
    <property type="project" value="UniProtKB-ARBA"/>
</dbReference>
<name>A0A8J2NJI5_9HEXA</name>
<dbReference type="PROSITE" id="PS00107">
    <property type="entry name" value="PROTEIN_KINASE_ATP"/>
    <property type="match status" value="1"/>
</dbReference>
<evidence type="ECO:0000256" key="4">
    <source>
        <dbReference type="ARBA" id="ARBA00022741"/>
    </source>
</evidence>
<keyword evidence="11" id="KW-1133">Transmembrane helix</keyword>
<evidence type="ECO:0000256" key="6">
    <source>
        <dbReference type="ARBA" id="ARBA00022840"/>
    </source>
</evidence>
<feature type="domain" description="Protein kinase" evidence="12">
    <location>
        <begin position="305"/>
        <end position="588"/>
    </location>
</feature>